<evidence type="ECO:0000313" key="2">
    <source>
        <dbReference type="Proteomes" id="UP000536604"/>
    </source>
</evidence>
<keyword evidence="1" id="KW-0378">Hydrolase</keyword>
<dbReference type="EMBL" id="JACHJO010000001">
    <property type="protein sequence ID" value="MBB6118239.1"/>
    <property type="molecule type" value="Genomic_DNA"/>
</dbReference>
<comment type="caution">
    <text evidence="1">The sequence shown here is derived from an EMBL/GenBank/DDBJ whole genome shotgun (WGS) entry which is preliminary data.</text>
</comment>
<organism evidence="1 2">
    <name type="scientific">Nocardiopsis algeriensis</name>
    <dbReference type="NCBI Taxonomy" id="1478215"/>
    <lineage>
        <taxon>Bacteria</taxon>
        <taxon>Bacillati</taxon>
        <taxon>Actinomycetota</taxon>
        <taxon>Actinomycetes</taxon>
        <taxon>Streptosporangiales</taxon>
        <taxon>Nocardiopsidaceae</taxon>
        <taxon>Nocardiopsis</taxon>
    </lineage>
</organism>
<protein>
    <submittedName>
        <fullName evidence="1">Putative HNH restriction endonuclease</fullName>
    </submittedName>
</protein>
<keyword evidence="2" id="KW-1185">Reference proteome</keyword>
<keyword evidence="1" id="KW-0540">Nuclease</keyword>
<accession>A0A841IHM3</accession>
<evidence type="ECO:0000313" key="1">
    <source>
        <dbReference type="EMBL" id="MBB6118239.1"/>
    </source>
</evidence>
<gene>
    <name evidence="1" type="ORF">FHS13_000167</name>
</gene>
<keyword evidence="1" id="KW-0255">Endonuclease</keyword>
<dbReference type="Proteomes" id="UP000536604">
    <property type="component" value="Unassembled WGS sequence"/>
</dbReference>
<sequence length="50" mass="5828">MPLHVIGPSRTRLQDLALLCANCHRMIHVSEPWLTVEQLRALVENRSEHR</sequence>
<proteinExistence type="predicted"/>
<dbReference type="GO" id="GO:0004519">
    <property type="term" value="F:endonuclease activity"/>
    <property type="evidence" value="ECO:0007669"/>
    <property type="project" value="UniProtKB-KW"/>
</dbReference>
<dbReference type="AlphaFoldDB" id="A0A841IHM3"/>
<reference evidence="1 2" key="1">
    <citation type="submission" date="2020-08" db="EMBL/GenBank/DDBJ databases">
        <title>Genomic Encyclopedia of Type Strains, Phase III (KMG-III): the genomes of soil and plant-associated and newly described type strains.</title>
        <authorList>
            <person name="Whitman W."/>
        </authorList>
    </citation>
    <scope>NUCLEOTIDE SEQUENCE [LARGE SCALE GENOMIC DNA]</scope>
    <source>
        <strain evidence="1 2">CECT 8712</strain>
    </source>
</reference>
<name>A0A841IHM3_9ACTN</name>